<protein>
    <submittedName>
        <fullName evidence="1">F-box protein</fullName>
    </submittedName>
</protein>
<reference evidence="1 2" key="1">
    <citation type="journal article" date="2023" name="Science">
        <title>Complex scaffold remodeling in plant triterpene biosynthesis.</title>
        <authorList>
            <person name="De La Pena R."/>
            <person name="Hodgson H."/>
            <person name="Liu J.C."/>
            <person name="Stephenson M.J."/>
            <person name="Martin A.C."/>
            <person name="Owen C."/>
            <person name="Harkess A."/>
            <person name="Leebens-Mack J."/>
            <person name="Jimenez L.E."/>
            <person name="Osbourn A."/>
            <person name="Sattely E.S."/>
        </authorList>
    </citation>
    <scope>NUCLEOTIDE SEQUENCE [LARGE SCALE GENOMIC DNA]</scope>
    <source>
        <strain evidence="2">cv. JPN11</strain>
        <tissue evidence="1">Leaf</tissue>
    </source>
</reference>
<dbReference type="EMBL" id="CM051400">
    <property type="protein sequence ID" value="KAJ4714087.1"/>
    <property type="molecule type" value="Genomic_DNA"/>
</dbReference>
<comment type="caution">
    <text evidence="1">The sequence shown here is derived from an EMBL/GenBank/DDBJ whole genome shotgun (WGS) entry which is preliminary data.</text>
</comment>
<accession>A0ACC1XT71</accession>
<evidence type="ECO:0000313" key="1">
    <source>
        <dbReference type="EMBL" id="KAJ4714087.1"/>
    </source>
</evidence>
<evidence type="ECO:0000313" key="2">
    <source>
        <dbReference type="Proteomes" id="UP001164539"/>
    </source>
</evidence>
<gene>
    <name evidence="1" type="ORF">OWV82_012620</name>
</gene>
<dbReference type="Proteomes" id="UP001164539">
    <property type="component" value="Chromosome 7"/>
</dbReference>
<sequence>MISFSSNSLALSETRLVFYHDDIDSEWYMKLIELLAQFNRFSRGLELQCSTSEAMVIPRELQEYFCPLLTCDQHVYLFIAREHVAFTLAEVVDGLLWISPHASLSIGYSRGSMYKFSFQFSYNKPLVYEGETPYCCQPLPLICWLHCIKDVKIEHTKEESGDMIHLNSYCFEDEGIFQKIDHLWRSLMEYHHDNSNDFGFH</sequence>
<keyword evidence="2" id="KW-1185">Reference proteome</keyword>
<organism evidence="1 2">
    <name type="scientific">Melia azedarach</name>
    <name type="common">Chinaberry tree</name>
    <dbReference type="NCBI Taxonomy" id="155640"/>
    <lineage>
        <taxon>Eukaryota</taxon>
        <taxon>Viridiplantae</taxon>
        <taxon>Streptophyta</taxon>
        <taxon>Embryophyta</taxon>
        <taxon>Tracheophyta</taxon>
        <taxon>Spermatophyta</taxon>
        <taxon>Magnoliopsida</taxon>
        <taxon>eudicotyledons</taxon>
        <taxon>Gunneridae</taxon>
        <taxon>Pentapetalae</taxon>
        <taxon>rosids</taxon>
        <taxon>malvids</taxon>
        <taxon>Sapindales</taxon>
        <taxon>Meliaceae</taxon>
        <taxon>Melia</taxon>
    </lineage>
</organism>
<name>A0ACC1XT71_MELAZ</name>
<proteinExistence type="predicted"/>